<protein>
    <submittedName>
        <fullName evidence="1">Uncharacterized protein</fullName>
    </submittedName>
</protein>
<dbReference type="EMBL" id="JACCKB010000266">
    <property type="protein sequence ID" value="NYZ70098.1"/>
    <property type="molecule type" value="Genomic_DNA"/>
</dbReference>
<accession>A0A853IHX7</accession>
<organism evidence="1 2">
    <name type="scientific">Spartinivicinus marinus</name>
    <dbReference type="NCBI Taxonomy" id="2994442"/>
    <lineage>
        <taxon>Bacteria</taxon>
        <taxon>Pseudomonadati</taxon>
        <taxon>Pseudomonadota</taxon>
        <taxon>Gammaproteobacteria</taxon>
        <taxon>Oceanospirillales</taxon>
        <taxon>Zooshikellaceae</taxon>
        <taxon>Spartinivicinus</taxon>
    </lineage>
</organism>
<name>A0A853IHX7_9GAMM</name>
<keyword evidence="2" id="KW-1185">Reference proteome</keyword>
<dbReference type="AlphaFoldDB" id="A0A853IHX7"/>
<gene>
    <name evidence="1" type="ORF">H0A36_29210</name>
</gene>
<dbReference type="Proteomes" id="UP000569732">
    <property type="component" value="Unassembled WGS sequence"/>
</dbReference>
<proteinExistence type="predicted"/>
<sequence>MVEFTTEDIITVKDLKQFLDEYEVPDDTMLCSKAFEHFATTPTDKLYFDKVDRSLTFEF</sequence>
<dbReference type="RefSeq" id="WP_180572036.1">
    <property type="nucleotide sequence ID" value="NZ_JACCKB010000266.1"/>
</dbReference>
<evidence type="ECO:0000313" key="2">
    <source>
        <dbReference type="Proteomes" id="UP000569732"/>
    </source>
</evidence>
<reference evidence="1 2" key="1">
    <citation type="submission" date="2020-07" db="EMBL/GenBank/DDBJ databases">
        <title>Endozoicomonas sp. nov., isolated from sediment.</title>
        <authorList>
            <person name="Gu T."/>
        </authorList>
    </citation>
    <scope>NUCLEOTIDE SEQUENCE [LARGE SCALE GENOMIC DNA]</scope>
    <source>
        <strain evidence="1 2">SM1973</strain>
    </source>
</reference>
<evidence type="ECO:0000313" key="1">
    <source>
        <dbReference type="EMBL" id="NYZ70098.1"/>
    </source>
</evidence>
<comment type="caution">
    <text evidence="1">The sequence shown here is derived from an EMBL/GenBank/DDBJ whole genome shotgun (WGS) entry which is preliminary data.</text>
</comment>